<dbReference type="InterPro" id="IPR017439">
    <property type="entry name" value="Amidohydrolase"/>
</dbReference>
<gene>
    <name evidence="3" type="ORF">GCM10010529_11440</name>
</gene>
<sequence length="397" mass="41217">MPSPHHRATQSVLQIRERLTRLSHDIHGLAETSFEEHRSAARLRDELADAGFAITAPVADLPTAFTARYGTGDFVVGICAEYDALPEIGHACGHNIIATAAVGAAIGLAAVADDLGLTVEVVGTPAEEHGGGKVLMLERGCFDHHTVALMVHPGTVDADPVETASQGVARFAVTFTGRAAHAAAAPTDGVNAADAAVVAQVAVGLLRQQVPASSRIGLFVRDGGQATNIIPERTVVDVEVRDFDLEALHSLRRRVEDCFSAGALATGCQMQVEETEPLYAPLRQDPRLAGPYRDAVRALGRRLADTGGLTGGSTDMGNVSQHVPAIHPMIDVDGSGAPPHTRGFADDAVSPGGDAAAVDGAIAMAQTIIEAASDADLRAELIAEQTTRAPFTEGVPA</sequence>
<dbReference type="PANTHER" id="PTHR30575">
    <property type="entry name" value="PEPTIDASE M20"/>
    <property type="match status" value="1"/>
</dbReference>
<dbReference type="SUPFAM" id="SSF53187">
    <property type="entry name" value="Zn-dependent exopeptidases"/>
    <property type="match status" value="1"/>
</dbReference>
<protein>
    <recommendedName>
        <fullName evidence="1">Peptidase M20 domain-containing protein 2</fullName>
    </recommendedName>
</protein>
<accession>A0ABP6LXQ8</accession>
<dbReference type="Gene3D" id="3.30.70.360">
    <property type="match status" value="1"/>
</dbReference>
<dbReference type="InterPro" id="IPR036264">
    <property type="entry name" value="Bact_exopeptidase_dim_dom"/>
</dbReference>
<dbReference type="PIRSF" id="PIRSF037226">
    <property type="entry name" value="Amidohydrolase_ACY1L2_prd"/>
    <property type="match status" value="1"/>
</dbReference>
<dbReference type="InterPro" id="IPR002933">
    <property type="entry name" value="Peptidase_M20"/>
</dbReference>
<dbReference type="InterPro" id="IPR011650">
    <property type="entry name" value="Peptidase_M20_dimer"/>
</dbReference>
<proteinExistence type="inferred from homology"/>
<comment type="similarity">
    <text evidence="1">Belongs to the peptidase M20A family.</text>
</comment>
<reference evidence="4" key="1">
    <citation type="journal article" date="2019" name="Int. J. Syst. Evol. Microbiol.">
        <title>The Global Catalogue of Microorganisms (GCM) 10K type strain sequencing project: providing services to taxonomists for standard genome sequencing and annotation.</title>
        <authorList>
            <consortium name="The Broad Institute Genomics Platform"/>
            <consortium name="The Broad Institute Genome Sequencing Center for Infectious Disease"/>
            <person name="Wu L."/>
            <person name="Ma J."/>
        </authorList>
    </citation>
    <scope>NUCLEOTIDE SEQUENCE [LARGE SCALE GENOMIC DNA]</scope>
    <source>
        <strain evidence="4">JCM 14309</strain>
    </source>
</reference>
<comment type="caution">
    <text evidence="3">The sequence shown here is derived from an EMBL/GenBank/DDBJ whole genome shotgun (WGS) entry which is preliminary data.</text>
</comment>
<feature type="domain" description="Peptidase M20 dimerisation" evidence="2">
    <location>
        <begin position="164"/>
        <end position="262"/>
    </location>
</feature>
<name>A0ABP6LXQ8_9MICC</name>
<dbReference type="Pfam" id="PF07687">
    <property type="entry name" value="M20_dimer"/>
    <property type="match status" value="1"/>
</dbReference>
<dbReference type="RefSeq" id="WP_344682093.1">
    <property type="nucleotide sequence ID" value="NZ_BAAAVT010000006.1"/>
</dbReference>
<evidence type="ECO:0000313" key="3">
    <source>
        <dbReference type="EMBL" id="GAA3059474.1"/>
    </source>
</evidence>
<evidence type="ECO:0000313" key="4">
    <source>
        <dbReference type="Proteomes" id="UP001500236"/>
    </source>
</evidence>
<dbReference type="EMBL" id="BAAAVT010000006">
    <property type="protein sequence ID" value="GAA3059474.1"/>
    <property type="molecule type" value="Genomic_DNA"/>
</dbReference>
<dbReference type="InterPro" id="IPR052030">
    <property type="entry name" value="Peptidase_M20/M20A_hydrolases"/>
</dbReference>
<dbReference type="SUPFAM" id="SSF55031">
    <property type="entry name" value="Bacterial exopeptidase dimerisation domain"/>
    <property type="match status" value="1"/>
</dbReference>
<dbReference type="InterPro" id="IPR017144">
    <property type="entry name" value="Xaa-Arg_dipeptidase"/>
</dbReference>
<dbReference type="NCBIfam" id="TIGR01891">
    <property type="entry name" value="amidohydrolases"/>
    <property type="match status" value="1"/>
</dbReference>
<keyword evidence="4" id="KW-1185">Reference proteome</keyword>
<organism evidence="3 4">
    <name type="scientific">Nesterenkonia aethiopica</name>
    <dbReference type="NCBI Taxonomy" id="269144"/>
    <lineage>
        <taxon>Bacteria</taxon>
        <taxon>Bacillati</taxon>
        <taxon>Actinomycetota</taxon>
        <taxon>Actinomycetes</taxon>
        <taxon>Micrococcales</taxon>
        <taxon>Micrococcaceae</taxon>
        <taxon>Nesterenkonia</taxon>
    </lineage>
</organism>
<evidence type="ECO:0000256" key="1">
    <source>
        <dbReference type="PIRNR" id="PIRNR037226"/>
    </source>
</evidence>
<dbReference type="Gene3D" id="3.40.630.10">
    <property type="entry name" value="Zn peptidases"/>
    <property type="match status" value="1"/>
</dbReference>
<evidence type="ECO:0000259" key="2">
    <source>
        <dbReference type="Pfam" id="PF07687"/>
    </source>
</evidence>
<dbReference type="Pfam" id="PF01546">
    <property type="entry name" value="Peptidase_M20"/>
    <property type="match status" value="1"/>
</dbReference>
<dbReference type="PANTHER" id="PTHR30575:SF0">
    <property type="entry name" value="XAA-ARG DIPEPTIDASE"/>
    <property type="match status" value="1"/>
</dbReference>
<dbReference type="Proteomes" id="UP001500236">
    <property type="component" value="Unassembled WGS sequence"/>
</dbReference>